<feature type="region of interest" description="Disordered" evidence="1">
    <location>
        <begin position="217"/>
        <end position="237"/>
    </location>
</feature>
<dbReference type="PROSITE" id="PS50835">
    <property type="entry name" value="IG_LIKE"/>
    <property type="match status" value="1"/>
</dbReference>
<dbReference type="PANTHER" id="PTHR23278:SF19">
    <property type="entry name" value="OBSCURIN"/>
    <property type="match status" value="1"/>
</dbReference>
<reference evidence="3 4" key="1">
    <citation type="journal article" date="2018" name="Nat. Ecol. Evol.">
        <title>Genomic signatures of mitonuclear coevolution across populations of Tigriopus californicus.</title>
        <authorList>
            <person name="Barreto F.S."/>
            <person name="Watson E.T."/>
            <person name="Lima T.G."/>
            <person name="Willett C.S."/>
            <person name="Edmands S."/>
            <person name="Li W."/>
            <person name="Burton R.S."/>
        </authorList>
    </citation>
    <scope>NUCLEOTIDE SEQUENCE [LARGE SCALE GENOMIC DNA]</scope>
    <source>
        <strain evidence="3 4">San Diego</strain>
    </source>
</reference>
<evidence type="ECO:0000313" key="4">
    <source>
        <dbReference type="Proteomes" id="UP000318571"/>
    </source>
</evidence>
<dbReference type="SMART" id="SM00409">
    <property type="entry name" value="IG"/>
    <property type="match status" value="1"/>
</dbReference>
<keyword evidence="4" id="KW-1185">Reference proteome</keyword>
<evidence type="ECO:0000259" key="2">
    <source>
        <dbReference type="PROSITE" id="PS50835"/>
    </source>
</evidence>
<dbReference type="SUPFAM" id="SSF48726">
    <property type="entry name" value="Immunoglobulin"/>
    <property type="match status" value="2"/>
</dbReference>
<comment type="caution">
    <text evidence="3">The sequence shown here is derived from an EMBL/GenBank/DDBJ whole genome shotgun (WGS) entry which is preliminary data.</text>
</comment>
<protein>
    <recommendedName>
        <fullName evidence="2">Ig-like domain-containing protein</fullName>
    </recommendedName>
</protein>
<evidence type="ECO:0000313" key="3">
    <source>
        <dbReference type="EMBL" id="TRY71979.1"/>
    </source>
</evidence>
<organism evidence="3 4">
    <name type="scientific">Tigriopus californicus</name>
    <name type="common">Marine copepod</name>
    <dbReference type="NCBI Taxonomy" id="6832"/>
    <lineage>
        <taxon>Eukaryota</taxon>
        <taxon>Metazoa</taxon>
        <taxon>Ecdysozoa</taxon>
        <taxon>Arthropoda</taxon>
        <taxon>Crustacea</taxon>
        <taxon>Multicrustacea</taxon>
        <taxon>Hexanauplia</taxon>
        <taxon>Copepoda</taxon>
        <taxon>Harpacticoida</taxon>
        <taxon>Harpacticidae</taxon>
        <taxon>Tigriopus</taxon>
    </lineage>
</organism>
<feature type="domain" description="Ig-like" evidence="2">
    <location>
        <begin position="66"/>
        <end position="158"/>
    </location>
</feature>
<dbReference type="InterPro" id="IPR007110">
    <property type="entry name" value="Ig-like_dom"/>
</dbReference>
<evidence type="ECO:0000256" key="1">
    <source>
        <dbReference type="SAM" id="MobiDB-lite"/>
    </source>
</evidence>
<accession>A0A553P2S2</accession>
<sequence>MKVKVDLSDAIKNPNWSSLKETFSSDPSWESFSAYPSNQEPERNGRKMAKHGHSQGIVEMYHEYPPKVKLSLGKSIDPNQIAEGNDVYLDCDIRAHPQAYKVIWTHNGIPVEPDPSSGIRIVSGGKNLVLQGINRRQDGNYSCTAFNLEGEDTSELINVKVMFKPECSDSQPITMGVIPKREAEVLCRIEALPRAHTFRWTFNQTLPVTTSTQVITDQDASASTSKPSHGTEDISNLNQHGTGYQYYLGSASNSLESTLGMSKFHHNGTHSKLKYMAHSDKDLGEVHCYASNALGESEKPCIFRLIAAGFHGCLVWQDLVINHRGVRSTYLGALSRFKESLVRTLPEAPLETFVIKGCNEQLTQTLKFQPCGGNPGLTLDLTRHIDQYYEKAYSVTTLETYRDNV</sequence>
<gene>
    <name evidence="3" type="ORF">TCAL_09960</name>
</gene>
<feature type="compositionally biased region" description="Polar residues" evidence="1">
    <location>
        <begin position="24"/>
        <end position="39"/>
    </location>
</feature>
<dbReference type="InterPro" id="IPR036179">
    <property type="entry name" value="Ig-like_dom_sf"/>
</dbReference>
<dbReference type="EMBL" id="VCGU01000008">
    <property type="protein sequence ID" value="TRY71979.1"/>
    <property type="molecule type" value="Genomic_DNA"/>
</dbReference>
<name>A0A553P2S2_TIGCA</name>
<dbReference type="Proteomes" id="UP000318571">
    <property type="component" value="Chromosome 7"/>
</dbReference>
<dbReference type="STRING" id="6832.A0A553P2S2"/>
<dbReference type="InterPro" id="IPR003598">
    <property type="entry name" value="Ig_sub2"/>
</dbReference>
<dbReference type="AlphaFoldDB" id="A0A553P2S2"/>
<dbReference type="PANTHER" id="PTHR23278">
    <property type="entry name" value="SIDESTEP PROTEIN"/>
    <property type="match status" value="1"/>
</dbReference>
<dbReference type="SMART" id="SM00408">
    <property type="entry name" value="IGc2"/>
    <property type="match status" value="1"/>
</dbReference>
<dbReference type="Gene3D" id="2.60.40.10">
    <property type="entry name" value="Immunoglobulins"/>
    <property type="match status" value="2"/>
</dbReference>
<dbReference type="Pfam" id="PF13927">
    <property type="entry name" value="Ig_3"/>
    <property type="match status" value="1"/>
</dbReference>
<dbReference type="InterPro" id="IPR013783">
    <property type="entry name" value="Ig-like_fold"/>
</dbReference>
<feature type="region of interest" description="Disordered" evidence="1">
    <location>
        <begin position="24"/>
        <end position="51"/>
    </location>
</feature>
<dbReference type="InterPro" id="IPR003599">
    <property type="entry name" value="Ig_sub"/>
</dbReference>
<proteinExistence type="predicted"/>